<dbReference type="EMBL" id="JADGMQ010000002">
    <property type="protein sequence ID" value="MBI1620085.1"/>
    <property type="molecule type" value="Genomic_DNA"/>
</dbReference>
<feature type="compositionally biased region" description="Low complexity" evidence="1">
    <location>
        <begin position="32"/>
        <end position="49"/>
    </location>
</feature>
<evidence type="ECO:0000313" key="3">
    <source>
        <dbReference type="Proteomes" id="UP000601789"/>
    </source>
</evidence>
<feature type="compositionally biased region" description="Basic and acidic residues" evidence="1">
    <location>
        <begin position="50"/>
        <end position="76"/>
    </location>
</feature>
<feature type="region of interest" description="Disordered" evidence="1">
    <location>
        <begin position="144"/>
        <end position="169"/>
    </location>
</feature>
<proteinExistence type="predicted"/>
<evidence type="ECO:0000313" key="2">
    <source>
        <dbReference type="EMBL" id="MBI1620085.1"/>
    </source>
</evidence>
<dbReference type="RefSeq" id="WP_198475050.1">
    <property type="nucleotide sequence ID" value="NZ_JADGMQ010000002.1"/>
</dbReference>
<reference evidence="2 3" key="1">
    <citation type="submission" date="2020-10" db="EMBL/GenBank/DDBJ databases">
        <title>Aquamicrobium zhengzhouensis sp. nov., a exopolysaccharide producing bacterium isolated from farmland soil.</title>
        <authorList>
            <person name="Wang X."/>
        </authorList>
    </citation>
    <scope>NUCLEOTIDE SEQUENCE [LARGE SCALE GENOMIC DNA]</scope>
    <source>
        <strain evidence="3">cd-1</strain>
    </source>
</reference>
<keyword evidence="3" id="KW-1185">Reference proteome</keyword>
<name>A0ABS0S9W8_9HYPH</name>
<accession>A0ABS0S9W8</accession>
<comment type="caution">
    <text evidence="2">The sequence shown here is derived from an EMBL/GenBank/DDBJ whole genome shotgun (WGS) entry which is preliminary data.</text>
</comment>
<gene>
    <name evidence="2" type="ORF">IOD40_05325</name>
</gene>
<feature type="compositionally biased region" description="Acidic residues" evidence="1">
    <location>
        <begin position="156"/>
        <end position="169"/>
    </location>
</feature>
<sequence>MALEIEITKLTAAVEKQNTLLEKLLTAGAKNTAAAATASADKAEAAAPAAEDKPKTTKAKTEKPAAETKAETKAEAPEITVETLDAKFRPWLAEFEKGHPERVARQAKFKEILGKLGAEKMSAIEDASKLAKLDNWFETKAKTWDEGHGVGRFAADPEEGGDEGGDDDL</sequence>
<organism evidence="2 3">
    <name type="scientific">Aquamicrobium zhengzhouense</name>
    <dbReference type="NCBI Taxonomy" id="2781738"/>
    <lineage>
        <taxon>Bacteria</taxon>
        <taxon>Pseudomonadati</taxon>
        <taxon>Pseudomonadota</taxon>
        <taxon>Alphaproteobacteria</taxon>
        <taxon>Hyphomicrobiales</taxon>
        <taxon>Phyllobacteriaceae</taxon>
        <taxon>Aquamicrobium</taxon>
    </lineage>
</organism>
<feature type="region of interest" description="Disordered" evidence="1">
    <location>
        <begin position="32"/>
        <end position="78"/>
    </location>
</feature>
<evidence type="ECO:0000256" key="1">
    <source>
        <dbReference type="SAM" id="MobiDB-lite"/>
    </source>
</evidence>
<dbReference type="Proteomes" id="UP000601789">
    <property type="component" value="Unassembled WGS sequence"/>
</dbReference>
<protein>
    <submittedName>
        <fullName evidence="2">Uncharacterized protein</fullName>
    </submittedName>
</protein>